<dbReference type="EMBL" id="BNJQ01000022">
    <property type="protein sequence ID" value="GHP08848.1"/>
    <property type="molecule type" value="Genomic_DNA"/>
</dbReference>
<dbReference type="AlphaFoldDB" id="A0A830HPJ5"/>
<keyword evidence="3" id="KW-1185">Reference proteome</keyword>
<evidence type="ECO:0000313" key="2">
    <source>
        <dbReference type="EMBL" id="GHP08848.1"/>
    </source>
</evidence>
<feature type="compositionally biased region" description="Polar residues" evidence="1">
    <location>
        <begin position="1"/>
        <end position="12"/>
    </location>
</feature>
<evidence type="ECO:0000313" key="3">
    <source>
        <dbReference type="Proteomes" id="UP000660262"/>
    </source>
</evidence>
<gene>
    <name evidence="2" type="ORF">PPROV_000758500</name>
</gene>
<name>A0A830HPJ5_9CHLO</name>
<organism evidence="2 3">
    <name type="scientific">Pycnococcus provasolii</name>
    <dbReference type="NCBI Taxonomy" id="41880"/>
    <lineage>
        <taxon>Eukaryota</taxon>
        <taxon>Viridiplantae</taxon>
        <taxon>Chlorophyta</taxon>
        <taxon>Pseudoscourfieldiophyceae</taxon>
        <taxon>Pseudoscourfieldiales</taxon>
        <taxon>Pycnococcaceae</taxon>
        <taxon>Pycnococcus</taxon>
    </lineage>
</organism>
<accession>A0A830HPJ5</accession>
<protein>
    <submittedName>
        <fullName evidence="2">Uncharacterized protein</fullName>
    </submittedName>
</protein>
<feature type="region of interest" description="Disordered" evidence="1">
    <location>
        <begin position="1"/>
        <end position="113"/>
    </location>
</feature>
<comment type="caution">
    <text evidence="2">The sequence shown here is derived from an EMBL/GenBank/DDBJ whole genome shotgun (WGS) entry which is preliminary data.</text>
</comment>
<evidence type="ECO:0000256" key="1">
    <source>
        <dbReference type="SAM" id="MobiDB-lite"/>
    </source>
</evidence>
<sequence>MSKKGSLNSVSSFDLAKSPLGKRIDSSDSLSSFDPEQSPDRLDKGKAKASAPSASSASAGPPMPSMRAESDDDRSPLPALEPASPEGSPLRVGIRGIIPRSPDPISFKLALND</sequence>
<reference evidence="2" key="1">
    <citation type="submission" date="2020-10" db="EMBL/GenBank/DDBJ databases">
        <title>Unveiling of a novel bifunctional photoreceptor, Dualchrome1, isolated from a cosmopolitan green alga.</title>
        <authorList>
            <person name="Suzuki S."/>
            <person name="Kawachi M."/>
        </authorList>
    </citation>
    <scope>NUCLEOTIDE SEQUENCE</scope>
    <source>
        <strain evidence="2">NIES 2893</strain>
    </source>
</reference>
<feature type="compositionally biased region" description="Low complexity" evidence="1">
    <location>
        <begin position="48"/>
        <end position="60"/>
    </location>
</feature>
<dbReference type="Proteomes" id="UP000660262">
    <property type="component" value="Unassembled WGS sequence"/>
</dbReference>
<proteinExistence type="predicted"/>